<sequence length="85" mass="9683">MNLGVTYLMRKKVDGKELLESIPDSLDCYLFKISDTENGLFVSGGLINFSLDCTYINHWAVAVWFEAHFMERMLVGKDLLAAFET</sequence>
<reference evidence="2" key="1">
    <citation type="journal article" date="2015" name="BMC Genomics">
        <title>Draft genome of a commonly misdiagnosed multidrug resistant pathogen Candida auris.</title>
        <authorList>
            <person name="Chatterjee S."/>
            <person name="Alampalli S.V."/>
            <person name="Nageshan R.K."/>
            <person name="Chettiar S.T."/>
            <person name="Joshi S."/>
            <person name="Tatu U.S."/>
        </authorList>
    </citation>
    <scope>NUCLEOTIDE SEQUENCE [LARGE SCALE GENOMIC DNA]</scope>
    <source>
        <strain evidence="2">6684</strain>
    </source>
</reference>
<dbReference type="Proteomes" id="UP000037122">
    <property type="component" value="Unassembled WGS sequence"/>
</dbReference>
<evidence type="ECO:0000313" key="1">
    <source>
        <dbReference type="EMBL" id="KNE00903.1"/>
    </source>
</evidence>
<evidence type="ECO:0000313" key="2">
    <source>
        <dbReference type="Proteomes" id="UP000037122"/>
    </source>
</evidence>
<protein>
    <submittedName>
        <fullName evidence="1">Uncharacterized protein</fullName>
    </submittedName>
</protein>
<dbReference type="VEuPathDB" id="FungiDB:QG37_01772"/>
<dbReference type="AlphaFoldDB" id="A0A0L0P3G2"/>
<accession>A0A0L0P3G2</accession>
<dbReference type="EMBL" id="LGST01000016">
    <property type="protein sequence ID" value="KNE00903.1"/>
    <property type="molecule type" value="Genomic_DNA"/>
</dbReference>
<proteinExistence type="predicted"/>
<gene>
    <name evidence="1" type="ORF">QG37_01772</name>
</gene>
<name>A0A0L0P3G2_CANAR</name>
<comment type="caution">
    <text evidence="1">The sequence shown here is derived from an EMBL/GenBank/DDBJ whole genome shotgun (WGS) entry which is preliminary data.</text>
</comment>
<organism evidence="1 2">
    <name type="scientific">Candidozyma auris</name>
    <name type="common">Yeast</name>
    <name type="synonym">Candida auris</name>
    <dbReference type="NCBI Taxonomy" id="498019"/>
    <lineage>
        <taxon>Eukaryota</taxon>
        <taxon>Fungi</taxon>
        <taxon>Dikarya</taxon>
        <taxon>Ascomycota</taxon>
        <taxon>Saccharomycotina</taxon>
        <taxon>Pichiomycetes</taxon>
        <taxon>Metschnikowiaceae</taxon>
        <taxon>Candidozyma</taxon>
    </lineage>
</organism>